<evidence type="ECO:0000313" key="1">
    <source>
        <dbReference type="EMBL" id="CAI9954345.1"/>
    </source>
</evidence>
<dbReference type="AlphaFoldDB" id="A0AA86Q8R1"/>
<gene>
    <name evidence="1" type="ORF">HINF_LOCUS41990</name>
    <name evidence="2" type="ORF">HINF_LOCUS43082</name>
</gene>
<reference evidence="1" key="1">
    <citation type="submission" date="2023-06" db="EMBL/GenBank/DDBJ databases">
        <authorList>
            <person name="Kurt Z."/>
        </authorList>
    </citation>
    <scope>NUCLEOTIDE SEQUENCE</scope>
</reference>
<evidence type="ECO:0000313" key="2">
    <source>
        <dbReference type="EMBL" id="CAL6049228.1"/>
    </source>
</evidence>
<reference evidence="2 3" key="2">
    <citation type="submission" date="2024-07" db="EMBL/GenBank/DDBJ databases">
        <authorList>
            <person name="Akdeniz Z."/>
        </authorList>
    </citation>
    <scope>NUCLEOTIDE SEQUENCE [LARGE SCALE GENOMIC DNA]</scope>
</reference>
<dbReference type="EMBL" id="CATOUU010000848">
    <property type="protein sequence ID" value="CAI9954345.1"/>
    <property type="molecule type" value="Genomic_DNA"/>
</dbReference>
<proteinExistence type="predicted"/>
<evidence type="ECO:0000313" key="3">
    <source>
        <dbReference type="Proteomes" id="UP001642409"/>
    </source>
</evidence>
<protein>
    <submittedName>
        <fullName evidence="1">Uncharacterized protein</fullName>
    </submittedName>
</protein>
<sequence length="107" mass="12525">MGRPFTINFEAFSNALAQGINSLSNTQHQDDQDLYESFKQYPRAMRAQLWEQMGAALNKTAVQVKNYFFNTWAERVSRREPRTKSQDFEVQEIVFTPFSSLFDESLM</sequence>
<keyword evidence="3" id="KW-1185">Reference proteome</keyword>
<accession>A0AA86Q8R1</accession>
<dbReference type="EMBL" id="CAXDID020000178">
    <property type="protein sequence ID" value="CAL6049228.1"/>
    <property type="molecule type" value="Genomic_DNA"/>
</dbReference>
<name>A0AA86Q8R1_9EUKA</name>
<organism evidence="1">
    <name type="scientific">Hexamita inflata</name>
    <dbReference type="NCBI Taxonomy" id="28002"/>
    <lineage>
        <taxon>Eukaryota</taxon>
        <taxon>Metamonada</taxon>
        <taxon>Diplomonadida</taxon>
        <taxon>Hexamitidae</taxon>
        <taxon>Hexamitinae</taxon>
        <taxon>Hexamita</taxon>
    </lineage>
</organism>
<dbReference type="Proteomes" id="UP001642409">
    <property type="component" value="Unassembled WGS sequence"/>
</dbReference>
<comment type="caution">
    <text evidence="1">The sequence shown here is derived from an EMBL/GenBank/DDBJ whole genome shotgun (WGS) entry which is preliminary data.</text>
</comment>